<keyword evidence="2" id="KW-1133">Transmembrane helix</keyword>
<dbReference type="PANTHER" id="PTHR36692:SF2">
    <property type="entry name" value="GEO12064P1"/>
    <property type="match status" value="1"/>
</dbReference>
<dbReference type="AlphaFoldDB" id="A0A8D8TEH1"/>
<evidence type="ECO:0000256" key="1">
    <source>
        <dbReference type="SAM" id="MobiDB-lite"/>
    </source>
</evidence>
<sequence length="195" mass="21974">MSVPKFTFPVKQMTELDVEKLQKPLTGSGGNISRRSPPLRKSTSISSPLERSLKETFLAASPILIKIVELILCLLSIVTLISPFSHKLQLNIHRAGGVYFAYFGALCAILISLSSHFLFREKIPRKTAMLRAWVFAFLTCISSLILIHDWRHLTTSIYSRPSKHYLDLLLSSAIFGLLTSASFFADIFLTFKFYS</sequence>
<dbReference type="EMBL" id="HBUF01093351">
    <property type="protein sequence ID" value="CAG6636232.1"/>
    <property type="molecule type" value="Transcribed_RNA"/>
</dbReference>
<feature type="transmembrane region" description="Helical" evidence="2">
    <location>
        <begin position="97"/>
        <end position="118"/>
    </location>
</feature>
<accession>A0A8D8TEH1</accession>
<dbReference type="InterPro" id="IPR038976">
    <property type="entry name" value="Ssk"/>
</dbReference>
<protein>
    <recommendedName>
        <fullName evidence="4">MARVEL domain-containing protein</fullName>
    </recommendedName>
</protein>
<dbReference type="PANTHER" id="PTHR36692">
    <property type="entry name" value="PROTEIN SNAKESKIN"/>
    <property type="match status" value="1"/>
</dbReference>
<dbReference type="EMBL" id="HBUF01431560">
    <property type="protein sequence ID" value="CAG6741996.1"/>
    <property type="molecule type" value="Transcribed_RNA"/>
</dbReference>
<dbReference type="EMBL" id="HBUF01601130">
    <property type="protein sequence ID" value="CAG6776153.1"/>
    <property type="molecule type" value="Transcribed_RNA"/>
</dbReference>
<evidence type="ECO:0008006" key="4">
    <source>
        <dbReference type="Google" id="ProtNLM"/>
    </source>
</evidence>
<dbReference type="GO" id="GO:0005886">
    <property type="term" value="C:plasma membrane"/>
    <property type="evidence" value="ECO:0007669"/>
    <property type="project" value="TreeGrafter"/>
</dbReference>
<feature type="transmembrane region" description="Helical" evidence="2">
    <location>
        <begin position="168"/>
        <end position="191"/>
    </location>
</feature>
<organism evidence="3">
    <name type="scientific">Cacopsylla melanoneura</name>
    <dbReference type="NCBI Taxonomy" id="428564"/>
    <lineage>
        <taxon>Eukaryota</taxon>
        <taxon>Metazoa</taxon>
        <taxon>Ecdysozoa</taxon>
        <taxon>Arthropoda</taxon>
        <taxon>Hexapoda</taxon>
        <taxon>Insecta</taxon>
        <taxon>Pterygota</taxon>
        <taxon>Neoptera</taxon>
        <taxon>Paraneoptera</taxon>
        <taxon>Hemiptera</taxon>
        <taxon>Sternorrhyncha</taxon>
        <taxon>Psylloidea</taxon>
        <taxon>Psyllidae</taxon>
        <taxon>Psyllinae</taxon>
        <taxon>Cacopsylla</taxon>
    </lineage>
</organism>
<dbReference type="EMBL" id="HBUF01276916">
    <property type="protein sequence ID" value="CAG6686514.1"/>
    <property type="molecule type" value="Transcribed_RNA"/>
</dbReference>
<dbReference type="GO" id="GO:0019991">
    <property type="term" value="P:septate junction assembly"/>
    <property type="evidence" value="ECO:0007669"/>
    <property type="project" value="InterPro"/>
</dbReference>
<evidence type="ECO:0000256" key="2">
    <source>
        <dbReference type="SAM" id="Phobius"/>
    </source>
</evidence>
<feature type="region of interest" description="Disordered" evidence="1">
    <location>
        <begin position="23"/>
        <end position="45"/>
    </location>
</feature>
<keyword evidence="2" id="KW-0472">Membrane</keyword>
<evidence type="ECO:0000313" key="3">
    <source>
        <dbReference type="EMBL" id="CAG6686514.1"/>
    </source>
</evidence>
<proteinExistence type="predicted"/>
<dbReference type="EMBL" id="HBUF01093352">
    <property type="protein sequence ID" value="CAG6636233.1"/>
    <property type="molecule type" value="Transcribed_RNA"/>
</dbReference>
<keyword evidence="2" id="KW-0812">Transmembrane</keyword>
<name>A0A8D8TEH1_9HEMI</name>
<dbReference type="EMBL" id="HBUF01431559">
    <property type="protein sequence ID" value="CAG6741995.1"/>
    <property type="molecule type" value="Transcribed_RNA"/>
</dbReference>
<reference evidence="3" key="1">
    <citation type="submission" date="2021-05" db="EMBL/GenBank/DDBJ databases">
        <authorList>
            <person name="Alioto T."/>
            <person name="Alioto T."/>
            <person name="Gomez Garrido J."/>
        </authorList>
    </citation>
    <scope>NUCLEOTIDE SEQUENCE</scope>
</reference>
<feature type="transmembrane region" description="Helical" evidence="2">
    <location>
        <begin position="130"/>
        <end position="148"/>
    </location>
</feature>
<feature type="transmembrane region" description="Helical" evidence="2">
    <location>
        <begin position="63"/>
        <end position="85"/>
    </location>
</feature>
<dbReference type="EMBL" id="HBUF01601129">
    <property type="protein sequence ID" value="CAG6776152.1"/>
    <property type="molecule type" value="Transcribed_RNA"/>
</dbReference>